<accession>A0A1Q3AGD9</accession>
<organism evidence="1 2">
    <name type="scientific">Zygosaccharomyces rouxii</name>
    <dbReference type="NCBI Taxonomy" id="4956"/>
    <lineage>
        <taxon>Eukaryota</taxon>
        <taxon>Fungi</taxon>
        <taxon>Dikarya</taxon>
        <taxon>Ascomycota</taxon>
        <taxon>Saccharomycotina</taxon>
        <taxon>Saccharomycetes</taxon>
        <taxon>Saccharomycetales</taxon>
        <taxon>Saccharomycetaceae</taxon>
        <taxon>Zygosaccharomyces</taxon>
    </lineage>
</organism>
<dbReference type="AlphaFoldDB" id="A0A1Q3AGD9"/>
<dbReference type="Proteomes" id="UP000187013">
    <property type="component" value="Unassembled WGS sequence"/>
</dbReference>
<evidence type="ECO:0000313" key="2">
    <source>
        <dbReference type="Proteomes" id="UP000187013"/>
    </source>
</evidence>
<sequence>MKTSFQFRFSKNLKQSKGNINPISLFNVVGCIGGLRRFGNDHARVAHHLGLSSETDIQHILDYLL</sequence>
<proteinExistence type="predicted"/>
<protein>
    <submittedName>
        <fullName evidence="1">Uncharacterized protein</fullName>
    </submittedName>
</protein>
<name>A0A1Q3AGD9_ZYGRO</name>
<evidence type="ECO:0000313" key="1">
    <source>
        <dbReference type="EMBL" id="GAV54685.1"/>
    </source>
</evidence>
<comment type="caution">
    <text evidence="1">The sequence shown here is derived from an EMBL/GenBank/DDBJ whole genome shotgun (WGS) entry which is preliminary data.</text>
</comment>
<reference evidence="1 2" key="1">
    <citation type="submission" date="2016-08" db="EMBL/GenBank/DDBJ databases">
        <title>Draft genome sequence of allopolyploid Zygosaccharomyces rouxii.</title>
        <authorList>
            <person name="Watanabe J."/>
            <person name="Uehara K."/>
            <person name="Mogi Y."/>
            <person name="Tsukioka Y."/>
        </authorList>
    </citation>
    <scope>NUCLEOTIDE SEQUENCE [LARGE SCALE GENOMIC DNA]</scope>
    <source>
        <strain evidence="1 2">NBRC 110957</strain>
    </source>
</reference>
<dbReference type="OrthoDB" id="4878259at2759"/>
<gene>
    <name evidence="1" type="ORF">ZYGR_0AQ00110</name>
</gene>
<dbReference type="EMBL" id="BDGX01000043">
    <property type="protein sequence ID" value="GAV54685.1"/>
    <property type="molecule type" value="Genomic_DNA"/>
</dbReference>